<dbReference type="RefSeq" id="WP_209644207.1">
    <property type="nucleotide sequence ID" value="NZ_JAGINW010000001.1"/>
</dbReference>
<dbReference type="PANTHER" id="PTHR43476">
    <property type="entry name" value="3-(3-HYDROXY-PHENYL)PROPIONATE/3-HYDROXYCINNAMIC ACID HYDROXYLASE"/>
    <property type="match status" value="1"/>
</dbReference>
<accession>A0ABS4TTF2</accession>
<keyword evidence="1" id="KW-0560">Oxidoreductase</keyword>
<dbReference type="InterPro" id="IPR002938">
    <property type="entry name" value="FAD-bd"/>
</dbReference>
<sequence>MENHGSVDVDVDVVIVGGGIAGSALAAALAGSGYGVTVLERQTVYRDKVRGEVINCWGVAELMALGLEKQILDAGGTYVSRFVGFDETIDPAAAEAGALHLDEMLPDIPGVLDVGHPEACEALATAAAEAGATVIRGIGDVIVSAGAHPSVRYEHNDVEYEISCRLIVGADGRMSTVRRQLGIPIVQTPPNSLGGGLLVDELYDWPVDVTSIGTEGDLLYFVFPRIGGKARLYLLHDTAQKGRFTGPDRQQKFLEAFQFGCIPGSEMFGAARPSGTCAFYPMNDAWTDRPYTEGVVLVGDAAGWTDPVVGQGLSIALRDARTVWDTLRFSPKWTEDVFRQYSAERDVRMSRLRVSGQVRTTINMTFTPAGAQRRIAYREAWPADPVLAGSRVATFKGPFQVPPESFEPHVIERIFALQ</sequence>
<keyword evidence="2" id="KW-0520">NAD</keyword>
<dbReference type="Gene3D" id="3.50.50.60">
    <property type="entry name" value="FAD/NAD(P)-binding domain"/>
    <property type="match status" value="1"/>
</dbReference>
<dbReference type="PRINTS" id="PR00420">
    <property type="entry name" value="RNGMNOXGNASE"/>
</dbReference>
<keyword evidence="5" id="KW-1185">Reference proteome</keyword>
<proteinExistence type="predicted"/>
<gene>
    <name evidence="4" type="ORF">JOF56_007618</name>
</gene>
<dbReference type="Proteomes" id="UP001519332">
    <property type="component" value="Unassembled WGS sequence"/>
</dbReference>
<evidence type="ECO:0000256" key="2">
    <source>
        <dbReference type="ARBA" id="ARBA00023027"/>
    </source>
</evidence>
<protein>
    <submittedName>
        <fullName evidence="4">2-polyprenyl-6-methoxyphenol hydroxylase-like FAD-dependent oxidoreductase</fullName>
    </submittedName>
</protein>
<reference evidence="4 5" key="1">
    <citation type="submission" date="2021-03" db="EMBL/GenBank/DDBJ databases">
        <title>Sequencing the genomes of 1000 actinobacteria strains.</title>
        <authorList>
            <person name="Klenk H.-P."/>
        </authorList>
    </citation>
    <scope>NUCLEOTIDE SEQUENCE [LARGE SCALE GENOMIC DNA]</scope>
    <source>
        <strain evidence="4 5">DSM 46670</strain>
    </source>
</reference>
<dbReference type="EMBL" id="JAGINW010000001">
    <property type="protein sequence ID" value="MBP2327233.1"/>
    <property type="molecule type" value="Genomic_DNA"/>
</dbReference>
<feature type="domain" description="FAD-binding" evidence="3">
    <location>
        <begin position="10"/>
        <end position="346"/>
    </location>
</feature>
<evidence type="ECO:0000313" key="5">
    <source>
        <dbReference type="Proteomes" id="UP001519332"/>
    </source>
</evidence>
<evidence type="ECO:0000256" key="1">
    <source>
        <dbReference type="ARBA" id="ARBA00023002"/>
    </source>
</evidence>
<evidence type="ECO:0000259" key="3">
    <source>
        <dbReference type="Pfam" id="PF01494"/>
    </source>
</evidence>
<evidence type="ECO:0000313" key="4">
    <source>
        <dbReference type="EMBL" id="MBP2327233.1"/>
    </source>
</evidence>
<organism evidence="4 5">
    <name type="scientific">Kibdelosporangium banguiense</name>
    <dbReference type="NCBI Taxonomy" id="1365924"/>
    <lineage>
        <taxon>Bacteria</taxon>
        <taxon>Bacillati</taxon>
        <taxon>Actinomycetota</taxon>
        <taxon>Actinomycetes</taxon>
        <taxon>Pseudonocardiales</taxon>
        <taxon>Pseudonocardiaceae</taxon>
        <taxon>Kibdelosporangium</taxon>
    </lineage>
</organism>
<dbReference type="SUPFAM" id="SSF51905">
    <property type="entry name" value="FAD/NAD(P)-binding domain"/>
    <property type="match status" value="1"/>
</dbReference>
<name>A0ABS4TTF2_9PSEU</name>
<dbReference type="Pfam" id="PF01494">
    <property type="entry name" value="FAD_binding_3"/>
    <property type="match status" value="1"/>
</dbReference>
<dbReference type="PANTHER" id="PTHR43476:SF4">
    <property type="entry name" value="BLR0106 PROTEIN"/>
    <property type="match status" value="1"/>
</dbReference>
<comment type="caution">
    <text evidence="4">The sequence shown here is derived from an EMBL/GenBank/DDBJ whole genome shotgun (WGS) entry which is preliminary data.</text>
</comment>
<dbReference type="InterPro" id="IPR036188">
    <property type="entry name" value="FAD/NAD-bd_sf"/>
</dbReference>
<dbReference type="InterPro" id="IPR050631">
    <property type="entry name" value="PheA/TfdB_FAD_monoxygenase"/>
</dbReference>